<dbReference type="PANTHER" id="PTHR12126:SF16">
    <property type="entry name" value="MIOREX COMPLEX COMPONENT 2"/>
    <property type="match status" value="1"/>
</dbReference>
<dbReference type="Pfam" id="PF01370">
    <property type="entry name" value="Epimerase"/>
    <property type="match status" value="1"/>
</dbReference>
<evidence type="ECO:0000313" key="2">
    <source>
        <dbReference type="EMBL" id="WFD33859.1"/>
    </source>
</evidence>
<feature type="domain" description="NAD-dependent epimerase/dehydratase" evidence="1">
    <location>
        <begin position="5"/>
        <end position="82"/>
    </location>
</feature>
<dbReference type="PANTHER" id="PTHR12126">
    <property type="entry name" value="NADH-UBIQUINONE OXIDOREDUCTASE 39 KDA SUBUNIT-RELATED"/>
    <property type="match status" value="1"/>
</dbReference>
<organism evidence="2 3">
    <name type="scientific">Malassezia cuniculi</name>
    <dbReference type="NCBI Taxonomy" id="948313"/>
    <lineage>
        <taxon>Eukaryota</taxon>
        <taxon>Fungi</taxon>
        <taxon>Dikarya</taxon>
        <taxon>Basidiomycota</taxon>
        <taxon>Ustilaginomycotina</taxon>
        <taxon>Malasseziomycetes</taxon>
        <taxon>Malasseziales</taxon>
        <taxon>Malasseziaceae</taxon>
        <taxon>Malassezia</taxon>
    </lineage>
</organism>
<dbReference type="InterPro" id="IPR036291">
    <property type="entry name" value="NAD(P)-bd_dom_sf"/>
</dbReference>
<name>A0AAF0ES48_9BASI</name>
<evidence type="ECO:0000259" key="1">
    <source>
        <dbReference type="Pfam" id="PF01370"/>
    </source>
</evidence>
<dbReference type="SUPFAM" id="SSF51735">
    <property type="entry name" value="NAD(P)-binding Rossmann-fold domains"/>
    <property type="match status" value="1"/>
</dbReference>
<protein>
    <recommendedName>
        <fullName evidence="1">NAD-dependent epimerase/dehydratase domain-containing protein</fullName>
    </recommendedName>
</protein>
<proteinExistence type="predicted"/>
<dbReference type="Gene3D" id="3.40.50.720">
    <property type="entry name" value="NAD(P)-binding Rossmann-like Domain"/>
    <property type="match status" value="1"/>
</dbReference>
<dbReference type="GO" id="GO:0005739">
    <property type="term" value="C:mitochondrion"/>
    <property type="evidence" value="ECO:0007669"/>
    <property type="project" value="TreeGrafter"/>
</dbReference>
<dbReference type="InterPro" id="IPR001509">
    <property type="entry name" value="Epimerase_deHydtase"/>
</dbReference>
<dbReference type="EMBL" id="CP119877">
    <property type="protein sequence ID" value="WFD33859.1"/>
    <property type="molecule type" value="Genomic_DNA"/>
</dbReference>
<reference evidence="2" key="1">
    <citation type="submission" date="2023-03" db="EMBL/GenBank/DDBJ databases">
        <title>Mating type loci evolution in Malassezia.</title>
        <authorList>
            <person name="Coelho M.A."/>
        </authorList>
    </citation>
    <scope>NUCLEOTIDE SEQUENCE</scope>
    <source>
        <strain evidence="2">CBS 11721</strain>
    </source>
</reference>
<sequence length="290" mass="31108">MTRLFVVGGNGFVGSAVCKAALAKGWNVVSVSSSGRPFRTPKGHAPAWTTSDRISWHSADALAPESYRDLIASCTAAVHTVGILLESQYKGQQGSLAGVANGLLKGWGFATSENPLQPSGPTYERMNRDAAVTVARAFSETHTSGDAPFVMLSAADVMRPLISPRYIETKREAEALITQIAHENAALRPVYLRPGLMYHPHTRPWSTLPATILDAARGMHLLHERLRIPLPTPADILRRVPGGEPIAGALTTPPLHVDTVAAAVVDSVENAQVIGPQDAHDIRRLAGWKE</sequence>
<evidence type="ECO:0000313" key="3">
    <source>
        <dbReference type="Proteomes" id="UP001219933"/>
    </source>
</evidence>
<dbReference type="InterPro" id="IPR051207">
    <property type="entry name" value="ComplexI_NDUFA9_subunit"/>
</dbReference>
<dbReference type="AlphaFoldDB" id="A0AAF0ES48"/>
<accession>A0AAF0ES48</accession>
<gene>
    <name evidence="2" type="ORF">MCUN1_000682</name>
</gene>
<keyword evidence="3" id="KW-1185">Reference proteome</keyword>
<dbReference type="GO" id="GO:0044877">
    <property type="term" value="F:protein-containing complex binding"/>
    <property type="evidence" value="ECO:0007669"/>
    <property type="project" value="TreeGrafter"/>
</dbReference>
<dbReference type="Proteomes" id="UP001219933">
    <property type="component" value="Chromosome 1"/>
</dbReference>